<dbReference type="RefSeq" id="WP_265163579.1">
    <property type="nucleotide sequence ID" value="NZ_CP069620.1"/>
</dbReference>
<evidence type="ECO:0000256" key="6">
    <source>
        <dbReference type="ARBA" id="ARBA00011702"/>
    </source>
</evidence>
<protein>
    <recommendedName>
        <fullName evidence="19">Phosphatidylcholine 1-acylhydrolase</fullName>
        <ecNumber evidence="7">3.1.1.32</ecNumber>
        <ecNumber evidence="8">3.1.1.4</ecNumber>
    </recommendedName>
</protein>
<evidence type="ECO:0000256" key="4">
    <source>
        <dbReference type="ARBA" id="ARBA00004571"/>
    </source>
</evidence>
<dbReference type="EC" id="3.1.1.32" evidence="7"/>
<keyword evidence="9" id="KW-1134">Transmembrane beta strand</keyword>
<dbReference type="Proteomes" id="UP001163981">
    <property type="component" value="Chromosome"/>
</dbReference>
<evidence type="ECO:0000256" key="20">
    <source>
        <dbReference type="SAM" id="SignalP"/>
    </source>
</evidence>
<keyword evidence="22" id="KW-1185">Reference proteome</keyword>
<accession>A0ABY6NQP8</accession>
<evidence type="ECO:0000256" key="16">
    <source>
        <dbReference type="ARBA" id="ARBA00023098"/>
    </source>
</evidence>
<evidence type="ECO:0000256" key="8">
    <source>
        <dbReference type="ARBA" id="ARBA00013278"/>
    </source>
</evidence>
<comment type="similarity">
    <text evidence="5">Belongs to the phospholipase A1 family.</text>
</comment>
<name>A0ABY6NQP8_9FLAO</name>
<keyword evidence="12 20" id="KW-0732">Signal</keyword>
<evidence type="ECO:0000256" key="10">
    <source>
        <dbReference type="ARBA" id="ARBA00022692"/>
    </source>
</evidence>
<keyword evidence="17" id="KW-0472">Membrane</keyword>
<evidence type="ECO:0000256" key="7">
    <source>
        <dbReference type="ARBA" id="ARBA00013179"/>
    </source>
</evidence>
<comment type="catalytic activity">
    <reaction evidence="2">
        <text>a 1,2-diacyl-sn-glycero-3-phosphocholine + H2O = a 1-acyl-sn-glycero-3-phosphocholine + a fatty acid + H(+)</text>
        <dbReference type="Rhea" id="RHEA:15801"/>
        <dbReference type="ChEBI" id="CHEBI:15377"/>
        <dbReference type="ChEBI" id="CHEBI:15378"/>
        <dbReference type="ChEBI" id="CHEBI:28868"/>
        <dbReference type="ChEBI" id="CHEBI:57643"/>
        <dbReference type="ChEBI" id="CHEBI:58168"/>
        <dbReference type="EC" id="3.1.1.4"/>
    </reaction>
</comment>
<evidence type="ECO:0000256" key="15">
    <source>
        <dbReference type="ARBA" id="ARBA00022963"/>
    </source>
</evidence>
<comment type="cofactor">
    <cofactor evidence="3">
        <name>Ca(2+)</name>
        <dbReference type="ChEBI" id="CHEBI:29108"/>
    </cofactor>
</comment>
<evidence type="ECO:0000256" key="2">
    <source>
        <dbReference type="ARBA" id="ARBA00001604"/>
    </source>
</evidence>
<gene>
    <name evidence="21" type="ORF">JRG66_14970</name>
</gene>
<keyword evidence="11" id="KW-0479">Metal-binding</keyword>
<evidence type="ECO:0000256" key="1">
    <source>
        <dbReference type="ARBA" id="ARBA00000111"/>
    </source>
</evidence>
<evidence type="ECO:0000256" key="14">
    <source>
        <dbReference type="ARBA" id="ARBA00022837"/>
    </source>
</evidence>
<keyword evidence="13" id="KW-0378">Hydrolase</keyword>
<dbReference type="EMBL" id="CP069620">
    <property type="protein sequence ID" value="UZH55229.1"/>
    <property type="molecule type" value="Genomic_DNA"/>
</dbReference>
<evidence type="ECO:0000256" key="11">
    <source>
        <dbReference type="ARBA" id="ARBA00022723"/>
    </source>
</evidence>
<dbReference type="PANTHER" id="PTHR40457">
    <property type="entry name" value="PHOSPHOLIPASE A1"/>
    <property type="match status" value="1"/>
</dbReference>
<comment type="subunit">
    <text evidence="6">Homodimer; dimerization is reversible, and the dimeric form is the active one.</text>
</comment>
<proteinExistence type="inferred from homology"/>
<evidence type="ECO:0000313" key="22">
    <source>
        <dbReference type="Proteomes" id="UP001163981"/>
    </source>
</evidence>
<feature type="signal peptide" evidence="20">
    <location>
        <begin position="1"/>
        <end position="27"/>
    </location>
</feature>
<dbReference type="Pfam" id="PF02253">
    <property type="entry name" value="PLA1"/>
    <property type="match status" value="1"/>
</dbReference>
<dbReference type="SUPFAM" id="SSF56931">
    <property type="entry name" value="Outer membrane phospholipase A (OMPLA)"/>
    <property type="match status" value="1"/>
</dbReference>
<comment type="catalytic activity">
    <reaction evidence="1">
        <text>a 1,2-diacyl-sn-glycero-3-phosphocholine + H2O = a 2-acyl-sn-glycero-3-phosphocholine + a fatty acid + H(+)</text>
        <dbReference type="Rhea" id="RHEA:18689"/>
        <dbReference type="ChEBI" id="CHEBI:15377"/>
        <dbReference type="ChEBI" id="CHEBI:15378"/>
        <dbReference type="ChEBI" id="CHEBI:28868"/>
        <dbReference type="ChEBI" id="CHEBI:57643"/>
        <dbReference type="ChEBI" id="CHEBI:57875"/>
        <dbReference type="EC" id="3.1.1.32"/>
    </reaction>
</comment>
<evidence type="ECO:0000256" key="13">
    <source>
        <dbReference type="ARBA" id="ARBA00022801"/>
    </source>
</evidence>
<comment type="subcellular location">
    <subcellularLocation>
        <location evidence="4">Cell outer membrane</location>
        <topology evidence="4">Multi-pass membrane protein</topology>
    </subcellularLocation>
</comment>
<dbReference type="Gene3D" id="2.40.230.10">
    <property type="entry name" value="Phospholipase A1"/>
    <property type="match status" value="1"/>
</dbReference>
<evidence type="ECO:0000256" key="3">
    <source>
        <dbReference type="ARBA" id="ARBA00001913"/>
    </source>
</evidence>
<dbReference type="InterPro" id="IPR003187">
    <property type="entry name" value="PLipase_A1"/>
</dbReference>
<keyword evidence="14" id="KW-0106">Calcium</keyword>
<keyword evidence="18" id="KW-0998">Cell outer membrane</keyword>
<sequence>MQKNIFNRLQICFAVFFFLTFYNTSQAQRVTREQLKDTVLPSFSAYRDNYFITGIPLQNEISKTTADAKYQISFKQLITRHTLPFQTQLFLTYTQKSFWNIYEFSSPFQDVNFNPGIGLASGIYNRNDELTGIAELKLEHESNGREGEASRSWNSVILAYNARVNNKTILSLRGWLPFSYSDNRDLIDYIGYGELNLSYDLAPKWNLEISARKGAQWDWKGNLRSRVFYRISKSTNQHIMLEWYVGNAESLIDYQEYENMIRVGYAIKSPDLNLLRGKKTKPISE</sequence>
<organism evidence="21 22">
    <name type="scientific">Salinimicrobium tongyeongense</name>
    <dbReference type="NCBI Taxonomy" id="2809707"/>
    <lineage>
        <taxon>Bacteria</taxon>
        <taxon>Pseudomonadati</taxon>
        <taxon>Bacteroidota</taxon>
        <taxon>Flavobacteriia</taxon>
        <taxon>Flavobacteriales</taxon>
        <taxon>Flavobacteriaceae</taxon>
        <taxon>Salinimicrobium</taxon>
    </lineage>
</organism>
<reference evidence="21" key="1">
    <citation type="submission" date="2021-02" db="EMBL/GenBank/DDBJ databases">
        <title>Salinimicrobium sp. nov. isolated from seawater in Tongyeong, Republic of Korea.</title>
        <authorList>
            <person name="Lee S.-J."/>
        </authorList>
    </citation>
    <scope>NUCLEOTIDE SEQUENCE</scope>
    <source>
        <strain evidence="21">HN-2-9-2</strain>
    </source>
</reference>
<dbReference type="PANTHER" id="PTHR40457:SF1">
    <property type="entry name" value="PHOSPHOLIPASE A1"/>
    <property type="match status" value="1"/>
</dbReference>
<feature type="chain" id="PRO_5046054610" description="Phosphatidylcholine 1-acylhydrolase" evidence="20">
    <location>
        <begin position="28"/>
        <end position="285"/>
    </location>
</feature>
<keyword evidence="15" id="KW-0442">Lipid degradation</keyword>
<dbReference type="InterPro" id="IPR036541">
    <property type="entry name" value="PLipase_A1_sf"/>
</dbReference>
<evidence type="ECO:0000313" key="21">
    <source>
        <dbReference type="EMBL" id="UZH55229.1"/>
    </source>
</evidence>
<evidence type="ECO:0000256" key="19">
    <source>
        <dbReference type="ARBA" id="ARBA00032375"/>
    </source>
</evidence>
<evidence type="ECO:0000256" key="5">
    <source>
        <dbReference type="ARBA" id="ARBA00010525"/>
    </source>
</evidence>
<evidence type="ECO:0000256" key="9">
    <source>
        <dbReference type="ARBA" id="ARBA00022452"/>
    </source>
</evidence>
<keyword evidence="16" id="KW-0443">Lipid metabolism</keyword>
<evidence type="ECO:0000256" key="17">
    <source>
        <dbReference type="ARBA" id="ARBA00023136"/>
    </source>
</evidence>
<evidence type="ECO:0000256" key="12">
    <source>
        <dbReference type="ARBA" id="ARBA00022729"/>
    </source>
</evidence>
<keyword evidence="10" id="KW-0812">Transmembrane</keyword>
<dbReference type="EC" id="3.1.1.4" evidence="8"/>
<dbReference type="PRINTS" id="PR01486">
    <property type="entry name" value="PHPHLIPASEA1"/>
</dbReference>
<evidence type="ECO:0000256" key="18">
    <source>
        <dbReference type="ARBA" id="ARBA00023237"/>
    </source>
</evidence>